<dbReference type="PIRSF" id="PIRSF001093">
    <property type="entry name" value="B-hxosamndse_ab_euk"/>
    <property type="match status" value="1"/>
</dbReference>
<proteinExistence type="inferred from homology"/>
<evidence type="ECO:0000259" key="13">
    <source>
        <dbReference type="Pfam" id="PF14845"/>
    </source>
</evidence>
<dbReference type="GO" id="GO:0030203">
    <property type="term" value="P:glycosaminoglycan metabolic process"/>
    <property type="evidence" value="ECO:0007669"/>
    <property type="project" value="TreeGrafter"/>
</dbReference>
<dbReference type="EC" id="3.2.1.52" evidence="9"/>
<dbReference type="GO" id="GO:0005764">
    <property type="term" value="C:lysosome"/>
    <property type="evidence" value="ECO:0007669"/>
    <property type="project" value="UniProtKB-SubCell"/>
</dbReference>
<protein>
    <recommendedName>
        <fullName evidence="9">Beta-hexosaminidase</fullName>
        <ecNumber evidence="9">3.2.1.52</ecNumber>
    </recommendedName>
</protein>
<dbReference type="Pfam" id="PF14845">
    <property type="entry name" value="Glycohydro_20b2"/>
    <property type="match status" value="1"/>
</dbReference>
<feature type="chain" id="PRO_5007592797" description="Beta-hexosaminidase" evidence="11">
    <location>
        <begin position="20"/>
        <end position="535"/>
    </location>
</feature>
<dbReference type="EMBL" id="LODT01000051">
    <property type="protein sequence ID" value="KYQ88618.1"/>
    <property type="molecule type" value="Genomic_DNA"/>
</dbReference>
<dbReference type="InParanoid" id="A0A151Z3U8"/>
<dbReference type="GO" id="GO:0005975">
    <property type="term" value="P:carbohydrate metabolic process"/>
    <property type="evidence" value="ECO:0007669"/>
    <property type="project" value="InterPro"/>
</dbReference>
<dbReference type="Gene3D" id="3.30.379.10">
    <property type="entry name" value="Chitobiase/beta-hexosaminidase domain 2-like"/>
    <property type="match status" value="1"/>
</dbReference>
<dbReference type="GO" id="GO:0004563">
    <property type="term" value="F:beta-N-acetylhexosaminidase activity"/>
    <property type="evidence" value="ECO:0007669"/>
    <property type="project" value="UniProtKB-EC"/>
</dbReference>
<dbReference type="OrthoDB" id="428480at2759"/>
<dbReference type="OMA" id="GHDVVMC"/>
<dbReference type="InterPro" id="IPR029018">
    <property type="entry name" value="Hex-like_dom2"/>
</dbReference>
<comment type="similarity">
    <text evidence="3 9">Belongs to the glycosyl hydrolase 20 family.</text>
</comment>
<evidence type="ECO:0000256" key="5">
    <source>
        <dbReference type="ARBA" id="ARBA00022801"/>
    </source>
</evidence>
<evidence type="ECO:0000256" key="1">
    <source>
        <dbReference type="ARBA" id="ARBA00001231"/>
    </source>
</evidence>
<evidence type="ECO:0000313" key="15">
    <source>
        <dbReference type="Proteomes" id="UP000076078"/>
    </source>
</evidence>
<evidence type="ECO:0000256" key="6">
    <source>
        <dbReference type="ARBA" id="ARBA00023180"/>
    </source>
</evidence>
<feature type="domain" description="Beta-hexosaminidase eukaryotic type N-terminal" evidence="13">
    <location>
        <begin position="28"/>
        <end position="133"/>
    </location>
</feature>
<dbReference type="Pfam" id="PF00728">
    <property type="entry name" value="Glyco_hydro_20"/>
    <property type="match status" value="1"/>
</dbReference>
<dbReference type="SUPFAM" id="SSF51445">
    <property type="entry name" value="(Trans)glycosidases"/>
    <property type="match status" value="1"/>
</dbReference>
<keyword evidence="5 9" id="KW-0378">Hydrolase</keyword>
<comment type="caution">
    <text evidence="14">The sequence shown here is derived from an EMBL/GenBank/DDBJ whole genome shotgun (WGS) entry which is preliminary data.</text>
</comment>
<dbReference type="PANTHER" id="PTHR22600:SF54">
    <property type="entry name" value="BETA-HEXOSAMINIDASE SUBUNIT A1-RELATED"/>
    <property type="match status" value="1"/>
</dbReference>
<keyword evidence="8 9" id="KW-0326">Glycosidase</keyword>
<evidence type="ECO:0000256" key="9">
    <source>
        <dbReference type="PIRNR" id="PIRNR001093"/>
    </source>
</evidence>
<keyword evidence="7" id="KW-0458">Lysosome</keyword>
<dbReference type="InterPro" id="IPR029019">
    <property type="entry name" value="HEX_eukaryotic_N"/>
</dbReference>
<keyword evidence="4 11" id="KW-0732">Signal</keyword>
<dbReference type="SUPFAM" id="SSF55545">
    <property type="entry name" value="beta-N-acetylhexosaminidase-like domain"/>
    <property type="match status" value="1"/>
</dbReference>
<dbReference type="InterPro" id="IPR017853">
    <property type="entry name" value="GH"/>
</dbReference>
<dbReference type="FunFam" id="3.20.20.80:FF:000063">
    <property type="entry name" value="Beta-hexosaminidase"/>
    <property type="match status" value="1"/>
</dbReference>
<keyword evidence="6" id="KW-0325">Glycoprotein</keyword>
<dbReference type="Gene3D" id="3.20.20.80">
    <property type="entry name" value="Glycosidases"/>
    <property type="match status" value="1"/>
</dbReference>
<dbReference type="FunCoup" id="A0A151Z3U8">
    <property type="interactions" value="93"/>
</dbReference>
<dbReference type="InterPro" id="IPR025705">
    <property type="entry name" value="Beta_hexosaminidase_sua/sub"/>
</dbReference>
<comment type="subcellular location">
    <subcellularLocation>
        <location evidence="2">Lysosome</location>
    </subcellularLocation>
</comment>
<gene>
    <name evidence="14" type="ORF">DLAC_11361</name>
</gene>
<reference evidence="14 15" key="1">
    <citation type="submission" date="2015-12" db="EMBL/GenBank/DDBJ databases">
        <title>Dictyostelia acquired genes for synthesis and detection of signals that induce cell-type specialization by lateral gene transfer from prokaryotes.</title>
        <authorList>
            <person name="Gloeckner G."/>
            <person name="Schaap P."/>
        </authorList>
    </citation>
    <scope>NUCLEOTIDE SEQUENCE [LARGE SCALE GENOMIC DNA]</scope>
    <source>
        <strain evidence="14 15">TK</strain>
    </source>
</reference>
<evidence type="ECO:0000256" key="8">
    <source>
        <dbReference type="ARBA" id="ARBA00023295"/>
    </source>
</evidence>
<dbReference type="PANTHER" id="PTHR22600">
    <property type="entry name" value="BETA-HEXOSAMINIDASE"/>
    <property type="match status" value="1"/>
</dbReference>
<dbReference type="Proteomes" id="UP000076078">
    <property type="component" value="Unassembled WGS sequence"/>
</dbReference>
<feature type="domain" description="Glycoside hydrolase family 20 catalytic" evidence="12">
    <location>
        <begin position="156"/>
        <end position="471"/>
    </location>
</feature>
<evidence type="ECO:0000256" key="2">
    <source>
        <dbReference type="ARBA" id="ARBA00004371"/>
    </source>
</evidence>
<dbReference type="GO" id="GO:0016020">
    <property type="term" value="C:membrane"/>
    <property type="evidence" value="ECO:0007669"/>
    <property type="project" value="TreeGrafter"/>
</dbReference>
<evidence type="ECO:0000259" key="12">
    <source>
        <dbReference type="Pfam" id="PF00728"/>
    </source>
</evidence>
<feature type="signal peptide" evidence="11">
    <location>
        <begin position="1"/>
        <end position="19"/>
    </location>
</feature>
<feature type="active site" description="Proton donor" evidence="10">
    <location>
        <position position="309"/>
    </location>
</feature>
<evidence type="ECO:0000256" key="3">
    <source>
        <dbReference type="ARBA" id="ARBA00006285"/>
    </source>
</evidence>
<organism evidence="14 15">
    <name type="scientific">Tieghemostelium lacteum</name>
    <name type="common">Slime mold</name>
    <name type="synonym">Dictyostelium lacteum</name>
    <dbReference type="NCBI Taxonomy" id="361077"/>
    <lineage>
        <taxon>Eukaryota</taxon>
        <taxon>Amoebozoa</taxon>
        <taxon>Evosea</taxon>
        <taxon>Eumycetozoa</taxon>
        <taxon>Dictyostelia</taxon>
        <taxon>Dictyosteliales</taxon>
        <taxon>Raperosteliaceae</taxon>
        <taxon>Tieghemostelium</taxon>
    </lineage>
</organism>
<keyword evidence="15" id="KW-1185">Reference proteome</keyword>
<evidence type="ECO:0000256" key="11">
    <source>
        <dbReference type="SAM" id="SignalP"/>
    </source>
</evidence>
<dbReference type="InterPro" id="IPR015883">
    <property type="entry name" value="Glyco_hydro_20_cat"/>
</dbReference>
<dbReference type="CDD" id="cd06562">
    <property type="entry name" value="GH20_HexA_HexB-like"/>
    <property type="match status" value="1"/>
</dbReference>
<accession>A0A151Z3U8</accession>
<sequence>MKLLLICIIISLSILFSNGQDQSLNLVPYPQSVTNYWTTVSIQPSGFSIQSNSASLTLAVAIKRYSALMFPFGEGNGTSGSTTLQITVSSSNEDLFLGVDESYQLSTSSSSSFSIQSNTIYGAMRGLETFKQLMVYDLSNNEYFLSQCSISDYPRFPWRGFMIDTARHYYPVDAILHMIDSLGYNKFNVLHWHIVDAVAWPVVSSTYPQLTDAAYAPSAVYSHSEIQQVVAYAKTYGIRVVPEFDIPGHAASWGVGYPDVVATCPAYAGNVNNIPLDISNPATYTFIENLFTEIVPLFPDQYFHTGGDEVVLQCWSDDPAIQSWMTKNGYNTVTAEQYFESQLDTILQKLNRTKLIWNDPIDNGCDIIKSAIVQVWNSDTDSQTILDDGYKILVSFDWYLDKQDPTGDIHYEWQDTWQDFYNADPYNNISSHTQNILGGEATMWSEQVSHVNWDVRVWPRTIGIGERLWSDQSINSVDDALPRIELYSCDLSRRGIASGPLTPGDYCPLPTDLAYTLKPVMHIDSKTLLEIYNSF</sequence>
<evidence type="ECO:0000313" key="14">
    <source>
        <dbReference type="EMBL" id="KYQ88618.1"/>
    </source>
</evidence>
<dbReference type="PRINTS" id="PR00738">
    <property type="entry name" value="GLHYDRLASE20"/>
</dbReference>
<name>A0A151Z3U8_TIELA</name>
<evidence type="ECO:0000256" key="7">
    <source>
        <dbReference type="ARBA" id="ARBA00023228"/>
    </source>
</evidence>
<dbReference type="AlphaFoldDB" id="A0A151Z3U8"/>
<dbReference type="STRING" id="361077.A0A151Z3U8"/>
<evidence type="ECO:0000256" key="10">
    <source>
        <dbReference type="PIRSR" id="PIRSR001093-1"/>
    </source>
</evidence>
<comment type="catalytic activity">
    <reaction evidence="1 9">
        <text>Hydrolysis of terminal non-reducing N-acetyl-D-hexosamine residues in N-acetyl-beta-D-hexosaminides.</text>
        <dbReference type="EC" id="3.2.1.52"/>
    </reaction>
</comment>
<evidence type="ECO:0000256" key="4">
    <source>
        <dbReference type="ARBA" id="ARBA00022729"/>
    </source>
</evidence>